<reference evidence="1" key="1">
    <citation type="submission" date="2007-06" db="EMBL/GenBank/DDBJ databases">
        <authorList>
            <person name="Fulton L."/>
            <person name="Clifton S."/>
            <person name="Fulton B."/>
            <person name="Xu J."/>
            <person name="Minx P."/>
            <person name="Pepin K.H."/>
            <person name="Johnson M."/>
            <person name="Thiruvilangam P."/>
            <person name="Bhonagiri V."/>
            <person name="Nash W.E."/>
            <person name="Mardis E.R."/>
            <person name="Wilson R.K."/>
        </authorList>
    </citation>
    <scope>NUCLEOTIDE SEQUENCE [LARGE SCALE GENOMIC DNA]</scope>
    <source>
        <strain evidence="1">ATCC 8492</strain>
    </source>
</reference>
<dbReference type="Gene3D" id="3.30.2020.40">
    <property type="entry name" value="Uncharacterised protein PF10387, DUF2442"/>
    <property type="match status" value="1"/>
</dbReference>
<evidence type="ECO:0000313" key="2">
    <source>
        <dbReference type="Proteomes" id="UP000004110"/>
    </source>
</evidence>
<evidence type="ECO:0000313" key="1">
    <source>
        <dbReference type="EMBL" id="EDO56300.1"/>
    </source>
</evidence>
<evidence type="ECO:0008006" key="3">
    <source>
        <dbReference type="Google" id="ProtNLM"/>
    </source>
</evidence>
<gene>
    <name evidence="1" type="ORF">BACUNI_00039</name>
</gene>
<comment type="caution">
    <text evidence="1">The sequence shown here is derived from an EMBL/GenBank/DDBJ whole genome shotgun (WGS) entry which is preliminary data.</text>
</comment>
<dbReference type="AlphaFoldDB" id="A0ABC9NHV0"/>
<dbReference type="InterPro" id="IPR001387">
    <property type="entry name" value="Cro/C1-type_HTH"/>
</dbReference>
<dbReference type="CDD" id="cd00093">
    <property type="entry name" value="HTH_XRE"/>
    <property type="match status" value="1"/>
</dbReference>
<sequence>MVMENIIVEKVWLTDTEVWIRTTDGKEACEKFSDFQRLKWATPAQRANFTTSHDGIHWRELDEDLSFEGFFRERKSNPLYDLFIAHPELNAAAIARRLGISQSLFAQYVSGTKKPSKKRFEDIIETIRSVGRELMAVPA</sequence>
<dbReference type="Proteomes" id="UP000004110">
    <property type="component" value="Unassembled WGS sequence"/>
</dbReference>
<reference evidence="1" key="2">
    <citation type="submission" date="2013-11" db="EMBL/GenBank/DDBJ databases">
        <title>Draft genome sequence of Bacteroides uniformis (ATCC 8492).</title>
        <authorList>
            <person name="Sudarsanam P."/>
            <person name="Ley R."/>
            <person name="Guruge J."/>
            <person name="Turnbaugh P.J."/>
            <person name="Mahowald M."/>
            <person name="Liep D."/>
            <person name="Gordon J."/>
        </authorList>
    </citation>
    <scope>NUCLEOTIDE SEQUENCE</scope>
    <source>
        <strain evidence="1">ATCC 8492</strain>
    </source>
</reference>
<dbReference type="Pfam" id="PF10387">
    <property type="entry name" value="DUF2442"/>
    <property type="match status" value="1"/>
</dbReference>
<name>A0ABC9NHV0_BACUC</name>
<accession>A0ABC9NHV0</accession>
<proteinExistence type="predicted"/>
<organism evidence="1 2">
    <name type="scientific">Bacteroides uniformis (strain ATCC 8492 / DSM 6597 / CCUG 4942 / CIP 103695 / JCM 5828 / KCTC 5204 / NCTC 13054 / VPI 0061)</name>
    <dbReference type="NCBI Taxonomy" id="411479"/>
    <lineage>
        <taxon>Bacteria</taxon>
        <taxon>Pseudomonadati</taxon>
        <taxon>Bacteroidota</taxon>
        <taxon>Bacteroidia</taxon>
        <taxon>Bacteroidales</taxon>
        <taxon>Bacteroidaceae</taxon>
        <taxon>Bacteroides</taxon>
    </lineage>
</organism>
<dbReference type="InterPro" id="IPR018841">
    <property type="entry name" value="DUF2442"/>
</dbReference>
<protein>
    <recommendedName>
        <fullName evidence="3">DUF2442 domain-containing protein</fullName>
    </recommendedName>
</protein>
<dbReference type="EMBL" id="AAYH02000022">
    <property type="protein sequence ID" value="EDO56300.1"/>
    <property type="molecule type" value="Genomic_DNA"/>
</dbReference>
<keyword evidence="2" id="KW-1185">Reference proteome</keyword>